<dbReference type="AlphaFoldDB" id="A0A0F9QPN9"/>
<protein>
    <submittedName>
        <fullName evidence="1">Uncharacterized protein</fullName>
    </submittedName>
</protein>
<name>A0A0F9QPN9_9ZZZZ</name>
<reference evidence="1" key="1">
    <citation type="journal article" date="2015" name="Nature">
        <title>Complex archaea that bridge the gap between prokaryotes and eukaryotes.</title>
        <authorList>
            <person name="Spang A."/>
            <person name="Saw J.H."/>
            <person name="Jorgensen S.L."/>
            <person name="Zaremba-Niedzwiedzka K."/>
            <person name="Martijn J."/>
            <person name="Lind A.E."/>
            <person name="van Eijk R."/>
            <person name="Schleper C."/>
            <person name="Guy L."/>
            <person name="Ettema T.J."/>
        </authorList>
    </citation>
    <scope>NUCLEOTIDE SEQUENCE</scope>
</reference>
<gene>
    <name evidence="1" type="ORF">LCGC14_0693800</name>
</gene>
<sequence>MSDNSPCKRCGKLMDEAEEWNHGHLACIEYLQQRVKRYKQTLEEFCGAGERAMAESIDAEDCTMNAKWVRDRAIISLMALAEEEEAR</sequence>
<evidence type="ECO:0000313" key="1">
    <source>
        <dbReference type="EMBL" id="KKN44384.1"/>
    </source>
</evidence>
<proteinExistence type="predicted"/>
<dbReference type="EMBL" id="LAZR01001455">
    <property type="protein sequence ID" value="KKN44384.1"/>
    <property type="molecule type" value="Genomic_DNA"/>
</dbReference>
<comment type="caution">
    <text evidence="1">The sequence shown here is derived from an EMBL/GenBank/DDBJ whole genome shotgun (WGS) entry which is preliminary data.</text>
</comment>
<organism evidence="1">
    <name type="scientific">marine sediment metagenome</name>
    <dbReference type="NCBI Taxonomy" id="412755"/>
    <lineage>
        <taxon>unclassified sequences</taxon>
        <taxon>metagenomes</taxon>
        <taxon>ecological metagenomes</taxon>
    </lineage>
</organism>
<accession>A0A0F9QPN9</accession>